<dbReference type="PANTHER" id="PTHR13936:SF2">
    <property type="entry name" value="PROFILIN-3"/>
    <property type="match status" value="1"/>
</dbReference>
<reference evidence="1" key="3">
    <citation type="submission" date="2025-09" db="UniProtKB">
        <authorList>
            <consortium name="Ensembl"/>
        </authorList>
    </citation>
    <scope>IDENTIFICATION</scope>
</reference>
<organism evidence="1 2">
    <name type="scientific">Hucho hucho</name>
    <name type="common">huchen</name>
    <dbReference type="NCBI Taxonomy" id="62062"/>
    <lineage>
        <taxon>Eukaryota</taxon>
        <taxon>Metazoa</taxon>
        <taxon>Chordata</taxon>
        <taxon>Craniata</taxon>
        <taxon>Vertebrata</taxon>
        <taxon>Euteleostomi</taxon>
        <taxon>Actinopterygii</taxon>
        <taxon>Neopterygii</taxon>
        <taxon>Teleostei</taxon>
        <taxon>Protacanthopterygii</taxon>
        <taxon>Salmoniformes</taxon>
        <taxon>Salmonidae</taxon>
        <taxon>Salmoninae</taxon>
        <taxon>Hucho</taxon>
    </lineage>
</organism>
<keyword evidence="2" id="KW-1185">Reference proteome</keyword>
<dbReference type="GO" id="GO:0005737">
    <property type="term" value="C:cytoplasm"/>
    <property type="evidence" value="ECO:0007669"/>
    <property type="project" value="TreeGrafter"/>
</dbReference>
<dbReference type="PANTHER" id="PTHR13936">
    <property type="entry name" value="PROFILIN"/>
    <property type="match status" value="1"/>
</dbReference>
<dbReference type="AlphaFoldDB" id="A0A4W5LBF0"/>
<reference evidence="1" key="2">
    <citation type="submission" date="2025-08" db="UniProtKB">
        <authorList>
            <consortium name="Ensembl"/>
        </authorList>
    </citation>
    <scope>IDENTIFICATION</scope>
</reference>
<dbReference type="Proteomes" id="UP000314982">
    <property type="component" value="Unassembled WGS sequence"/>
</dbReference>
<reference evidence="2" key="1">
    <citation type="submission" date="2018-06" db="EMBL/GenBank/DDBJ databases">
        <title>Genome assembly of Danube salmon.</title>
        <authorList>
            <person name="Macqueen D.J."/>
            <person name="Gundappa M.K."/>
        </authorList>
    </citation>
    <scope>NUCLEOTIDE SEQUENCE [LARGE SCALE GENOMIC DNA]</scope>
</reference>
<dbReference type="Ensembl" id="ENSHHUT00000024001.1">
    <property type="protein sequence ID" value="ENSHHUP00000023129.1"/>
    <property type="gene ID" value="ENSHHUG00000014508.1"/>
</dbReference>
<dbReference type="GO" id="GO:0032233">
    <property type="term" value="P:positive regulation of actin filament bundle assembly"/>
    <property type="evidence" value="ECO:0007669"/>
    <property type="project" value="TreeGrafter"/>
</dbReference>
<dbReference type="STRING" id="62062.ENSHHUP00000023129"/>
<dbReference type="InterPro" id="IPR036140">
    <property type="entry name" value="PFN_sf"/>
</dbReference>
<evidence type="ECO:0000313" key="1">
    <source>
        <dbReference type="Ensembl" id="ENSHHUP00000023129.1"/>
    </source>
</evidence>
<name>A0A4W5LBF0_9TELE</name>
<protein>
    <submittedName>
        <fullName evidence="1">Uncharacterized protein</fullName>
    </submittedName>
</protein>
<dbReference type="GO" id="GO:0030833">
    <property type="term" value="P:regulation of actin filament polymerization"/>
    <property type="evidence" value="ECO:0007669"/>
    <property type="project" value="TreeGrafter"/>
</dbReference>
<evidence type="ECO:0000313" key="2">
    <source>
        <dbReference type="Proteomes" id="UP000314982"/>
    </source>
</evidence>
<proteinExistence type="predicted"/>
<accession>A0A4W5LBF0</accession>
<dbReference type="GeneTree" id="ENSGT01000000220552"/>
<dbReference type="GO" id="GO:0003779">
    <property type="term" value="F:actin binding"/>
    <property type="evidence" value="ECO:0007669"/>
    <property type="project" value="TreeGrafter"/>
</dbReference>
<dbReference type="SUPFAM" id="SSF55770">
    <property type="entry name" value="Profilin (actin-binding protein)"/>
    <property type="match status" value="1"/>
</dbReference>
<sequence>MCHNHSLPAFQWVTSQVLIEVKAVVGKDRGSLLQEGVTVGGRKVAMVRDHMTGTEKEIPFVDLRIKGSESLSLMVALATKALVSVMGKRGVHAKYLCESGV</sequence>
<dbReference type="Gene3D" id="3.30.450.30">
    <property type="entry name" value="Dynein light chain 2a, cytoplasmic"/>
    <property type="match status" value="1"/>
</dbReference>